<protein>
    <submittedName>
        <fullName evidence="2">Uncharacterized protein</fullName>
    </submittedName>
</protein>
<organism evidence="2 3">
    <name type="scientific">Diaporthe ampelina</name>
    <dbReference type="NCBI Taxonomy" id="1214573"/>
    <lineage>
        <taxon>Eukaryota</taxon>
        <taxon>Fungi</taxon>
        <taxon>Dikarya</taxon>
        <taxon>Ascomycota</taxon>
        <taxon>Pezizomycotina</taxon>
        <taxon>Sordariomycetes</taxon>
        <taxon>Sordariomycetidae</taxon>
        <taxon>Diaporthales</taxon>
        <taxon>Diaporthaceae</taxon>
        <taxon>Diaporthe</taxon>
    </lineage>
</organism>
<gene>
    <name evidence="2" type="ORF">UCDDA912_g01427</name>
</gene>
<evidence type="ECO:0000313" key="3">
    <source>
        <dbReference type="Proteomes" id="UP000034680"/>
    </source>
</evidence>
<dbReference type="EMBL" id="LCUC01000056">
    <property type="protein sequence ID" value="KKY38590.1"/>
    <property type="molecule type" value="Genomic_DNA"/>
</dbReference>
<sequence length="120" mass="12481">MAAAKAAGATSQPKLLGPAEDGEKPRDGSMALAVREEYQVQAVPRAHHHRHLDESDDGEEVYDHRPKPLSHRSHSHAGVSTAGGGGARGQQASDADKGFFMAAAALAVSLIICCGDANND</sequence>
<comment type="caution">
    <text evidence="2">The sequence shown here is derived from an EMBL/GenBank/DDBJ whole genome shotgun (WGS) entry which is preliminary data.</text>
</comment>
<reference evidence="2 3" key="1">
    <citation type="submission" date="2015-05" db="EMBL/GenBank/DDBJ databases">
        <title>Distinctive expansion of gene families associated with plant cell wall degradation and secondary metabolism in the genomes of grapevine trunk pathogens.</title>
        <authorList>
            <person name="Lawrence D.P."/>
            <person name="Travadon R."/>
            <person name="Rolshausen P.E."/>
            <person name="Baumgartner K."/>
        </authorList>
    </citation>
    <scope>NUCLEOTIDE SEQUENCE [LARGE SCALE GENOMIC DNA]</scope>
    <source>
        <strain evidence="2">DA912</strain>
    </source>
</reference>
<dbReference type="Proteomes" id="UP000034680">
    <property type="component" value="Unassembled WGS sequence"/>
</dbReference>
<dbReference type="OrthoDB" id="5241021at2759"/>
<reference evidence="2 3" key="2">
    <citation type="submission" date="2015-05" db="EMBL/GenBank/DDBJ databases">
        <authorList>
            <person name="Morales-Cruz A."/>
            <person name="Amrine K.C."/>
            <person name="Cantu D."/>
        </authorList>
    </citation>
    <scope>NUCLEOTIDE SEQUENCE [LARGE SCALE GENOMIC DNA]</scope>
    <source>
        <strain evidence="2">DA912</strain>
    </source>
</reference>
<accession>A0A0G2IF64</accession>
<proteinExistence type="predicted"/>
<feature type="region of interest" description="Disordered" evidence="1">
    <location>
        <begin position="1"/>
        <end position="93"/>
    </location>
</feature>
<evidence type="ECO:0000256" key="1">
    <source>
        <dbReference type="SAM" id="MobiDB-lite"/>
    </source>
</evidence>
<dbReference type="AlphaFoldDB" id="A0A0G2IF64"/>
<evidence type="ECO:0000313" key="2">
    <source>
        <dbReference type="EMBL" id="KKY38590.1"/>
    </source>
</evidence>
<name>A0A0G2IF64_9PEZI</name>
<keyword evidence="3" id="KW-1185">Reference proteome</keyword>